<protein>
    <submittedName>
        <fullName evidence="3">Methyltransferase domain-containing protein</fullName>
    </submittedName>
</protein>
<gene>
    <name evidence="3" type="ORF">H2O64_20380</name>
</gene>
<dbReference type="Pfam" id="PF08241">
    <property type="entry name" value="Methyltransf_11"/>
    <property type="match status" value="1"/>
</dbReference>
<dbReference type="PANTHER" id="PTHR44068">
    <property type="entry name" value="ZGC:194242"/>
    <property type="match status" value="1"/>
</dbReference>
<dbReference type="CDD" id="cd02440">
    <property type="entry name" value="AdoMet_MTases"/>
    <property type="match status" value="1"/>
</dbReference>
<dbReference type="Proteomes" id="UP000619238">
    <property type="component" value="Unassembled WGS sequence"/>
</dbReference>
<dbReference type="SUPFAM" id="SSF53335">
    <property type="entry name" value="S-adenosyl-L-methionine-dependent methyltransferases"/>
    <property type="match status" value="1"/>
</dbReference>
<keyword evidence="1" id="KW-0808">Transferase</keyword>
<comment type="caution">
    <text evidence="3">The sequence shown here is derived from an EMBL/GenBank/DDBJ whole genome shotgun (WGS) entry which is preliminary data.</text>
</comment>
<evidence type="ECO:0000259" key="2">
    <source>
        <dbReference type="Pfam" id="PF08241"/>
    </source>
</evidence>
<dbReference type="InterPro" id="IPR050447">
    <property type="entry name" value="Erg6_SMT_methyltransf"/>
</dbReference>
<dbReference type="PANTHER" id="PTHR44068:SF11">
    <property type="entry name" value="GERANYL DIPHOSPHATE 2-C-METHYLTRANSFERASE"/>
    <property type="match status" value="1"/>
</dbReference>
<feature type="domain" description="Methyltransferase type 11" evidence="2">
    <location>
        <begin position="68"/>
        <end position="161"/>
    </location>
</feature>
<evidence type="ECO:0000313" key="4">
    <source>
        <dbReference type="Proteomes" id="UP000619238"/>
    </source>
</evidence>
<sequence length="245" mass="28147">MTTTNSSFIDNYDDMILSPVMRELYNESAFYNVGYWEHSNMLLKEACQALVEKHLDLVNLTTAPLTILDVGCGLGATTNAIKKKFPNAKVTGINISSRQISYAQQQYPNCDFKVMDAAQLSFPENHFDLIISVEAVFHFHTRETFLTEAYRVLKKEGEFIFSDVLLYDSHWVGNWSVPKENMLTSLESYQNLLLKTPFQLDLFQDITKESWMGFCQHIREKKGMTALANGLQETIIAYLLMRLKK</sequence>
<dbReference type="RefSeq" id="WP_187564086.1">
    <property type="nucleotide sequence ID" value="NZ_JACGWS010000016.1"/>
</dbReference>
<proteinExistence type="predicted"/>
<dbReference type="InterPro" id="IPR029063">
    <property type="entry name" value="SAM-dependent_MTases_sf"/>
</dbReference>
<organism evidence="3 4">
    <name type="scientific">Kordia aestuariivivens</name>
    <dbReference type="NCBI Taxonomy" id="2759037"/>
    <lineage>
        <taxon>Bacteria</taxon>
        <taxon>Pseudomonadati</taxon>
        <taxon>Bacteroidota</taxon>
        <taxon>Flavobacteriia</taxon>
        <taxon>Flavobacteriales</taxon>
        <taxon>Flavobacteriaceae</taxon>
        <taxon>Kordia</taxon>
    </lineage>
</organism>
<reference evidence="3 4" key="1">
    <citation type="submission" date="2020-07" db="EMBL/GenBank/DDBJ databases">
        <title>Description of Kordia aestuariivivens sp. nov., isolated from a tidal flat.</title>
        <authorList>
            <person name="Park S."/>
            <person name="Yoon J.-H."/>
        </authorList>
    </citation>
    <scope>NUCLEOTIDE SEQUENCE [LARGE SCALE GENOMIC DNA]</scope>
    <source>
        <strain evidence="3 4">YSTF-M3</strain>
    </source>
</reference>
<dbReference type="Gene3D" id="3.40.50.150">
    <property type="entry name" value="Vaccinia Virus protein VP39"/>
    <property type="match status" value="1"/>
</dbReference>
<keyword evidence="3" id="KW-0489">Methyltransferase</keyword>
<name>A0ABR7QF86_9FLAO</name>
<evidence type="ECO:0000256" key="1">
    <source>
        <dbReference type="ARBA" id="ARBA00022679"/>
    </source>
</evidence>
<dbReference type="EMBL" id="JACGWS010000016">
    <property type="protein sequence ID" value="MBC8757041.1"/>
    <property type="molecule type" value="Genomic_DNA"/>
</dbReference>
<evidence type="ECO:0000313" key="3">
    <source>
        <dbReference type="EMBL" id="MBC8757041.1"/>
    </source>
</evidence>
<dbReference type="GO" id="GO:0008168">
    <property type="term" value="F:methyltransferase activity"/>
    <property type="evidence" value="ECO:0007669"/>
    <property type="project" value="UniProtKB-KW"/>
</dbReference>
<dbReference type="InterPro" id="IPR013216">
    <property type="entry name" value="Methyltransf_11"/>
</dbReference>
<keyword evidence="4" id="KW-1185">Reference proteome</keyword>
<accession>A0ABR7QF86</accession>
<dbReference type="GO" id="GO:0032259">
    <property type="term" value="P:methylation"/>
    <property type="evidence" value="ECO:0007669"/>
    <property type="project" value="UniProtKB-KW"/>
</dbReference>